<evidence type="ECO:0000256" key="1">
    <source>
        <dbReference type="ARBA" id="ARBA00009861"/>
    </source>
</evidence>
<name>A0A0D9WY55_9ORYZ</name>
<comment type="similarity">
    <text evidence="1">Belongs to the plant acyltransferase family.</text>
</comment>
<proteinExistence type="inferred from homology"/>
<accession>A0A0D9WY55</accession>
<dbReference type="GO" id="GO:0050734">
    <property type="term" value="F:hydroxycinnamoyltransferase activity"/>
    <property type="evidence" value="ECO:0007669"/>
    <property type="project" value="UniProtKB-ARBA"/>
</dbReference>
<protein>
    <submittedName>
        <fullName evidence="3">Uncharacterized protein</fullName>
    </submittedName>
</protein>
<dbReference type="Proteomes" id="UP000032180">
    <property type="component" value="Chromosome 7"/>
</dbReference>
<reference evidence="3 4" key="1">
    <citation type="submission" date="2012-08" db="EMBL/GenBank/DDBJ databases">
        <title>Oryza genome evolution.</title>
        <authorList>
            <person name="Wing R.A."/>
        </authorList>
    </citation>
    <scope>NUCLEOTIDE SEQUENCE</scope>
</reference>
<keyword evidence="4" id="KW-1185">Reference proteome</keyword>
<reference evidence="4" key="2">
    <citation type="submission" date="2013-12" db="EMBL/GenBank/DDBJ databases">
        <authorList>
            <person name="Yu Y."/>
            <person name="Lee S."/>
            <person name="de Baynast K."/>
            <person name="Wissotski M."/>
            <person name="Liu L."/>
            <person name="Talag J."/>
            <person name="Goicoechea J."/>
            <person name="Angelova A."/>
            <person name="Jetty R."/>
            <person name="Kudrna D."/>
            <person name="Golser W."/>
            <person name="Rivera L."/>
            <person name="Zhang J."/>
            <person name="Wing R."/>
        </authorList>
    </citation>
    <scope>NUCLEOTIDE SEQUENCE</scope>
</reference>
<evidence type="ECO:0000256" key="2">
    <source>
        <dbReference type="ARBA" id="ARBA00022679"/>
    </source>
</evidence>
<keyword evidence="2" id="KW-0808">Transferase</keyword>
<evidence type="ECO:0000313" key="3">
    <source>
        <dbReference type="EnsemblPlants" id="LPERR07G10100.1"/>
    </source>
</evidence>
<sequence>MVTFTARRSTPELVAPARPTPHELKTLSDIDDSKALRYYQPFVEFFRRRRRGPAVDAVDPAKAIRAALAEALVHYYPMAGCLRKLPGGKLAVDCTGEGVVFVEADADVRLDELGHSVVEPPFSGREEFMCDVGDSGDVLGKPLFFLQVTRLKCGGFVTGFHTCHNMADGFGMIQFMKAITDIAHTDQLPIVKPVWERELLMARDPPCITHMCPAYGSLLSDAPEEDGDSITGSGDIILSTPPEAFVGRFFFFTAADVAALRAHIPKHLAKSTSTFEIVTAATWRCRTAALGYQKTQRVRLLFTVNARARCSSGVLPIPQGYFGNALFYPLVDCTVDELCGKPLEHAVGLVHNAKVDMAEKEEQMRSMVDVMAMLRELPPVAMERTHIVSDTRWIGEENLDFGWAERVSGGIPSPMLVGSMGMSEYMMCKNADGDDSTVVPMYLPGPAMDCFVKEIDRLLNRLE</sequence>
<dbReference type="AlphaFoldDB" id="A0A0D9WY55"/>
<dbReference type="PANTHER" id="PTHR31147">
    <property type="entry name" value="ACYL TRANSFERASE 4"/>
    <property type="match status" value="1"/>
</dbReference>
<dbReference type="eggNOG" id="ENOG502QUSI">
    <property type="taxonomic scope" value="Eukaryota"/>
</dbReference>
<dbReference type="Pfam" id="PF02458">
    <property type="entry name" value="Transferase"/>
    <property type="match status" value="1"/>
</dbReference>
<reference evidence="3" key="3">
    <citation type="submission" date="2015-04" db="UniProtKB">
        <authorList>
            <consortium name="EnsemblPlants"/>
        </authorList>
    </citation>
    <scope>IDENTIFICATION</scope>
</reference>
<evidence type="ECO:0000313" key="4">
    <source>
        <dbReference type="Proteomes" id="UP000032180"/>
    </source>
</evidence>
<dbReference type="EnsemblPlants" id="LPERR07G10100.1">
    <property type="protein sequence ID" value="LPERR07G10100.1"/>
    <property type="gene ID" value="LPERR07G10100"/>
</dbReference>
<organism evidence="3 4">
    <name type="scientific">Leersia perrieri</name>
    <dbReference type="NCBI Taxonomy" id="77586"/>
    <lineage>
        <taxon>Eukaryota</taxon>
        <taxon>Viridiplantae</taxon>
        <taxon>Streptophyta</taxon>
        <taxon>Embryophyta</taxon>
        <taxon>Tracheophyta</taxon>
        <taxon>Spermatophyta</taxon>
        <taxon>Magnoliopsida</taxon>
        <taxon>Liliopsida</taxon>
        <taxon>Poales</taxon>
        <taxon>Poaceae</taxon>
        <taxon>BOP clade</taxon>
        <taxon>Oryzoideae</taxon>
        <taxon>Oryzeae</taxon>
        <taxon>Oryzinae</taxon>
        <taxon>Leersia</taxon>
    </lineage>
</organism>
<dbReference type="InterPro" id="IPR023213">
    <property type="entry name" value="CAT-like_dom_sf"/>
</dbReference>
<dbReference type="InterPro" id="IPR050898">
    <property type="entry name" value="Plant_acyltransferase"/>
</dbReference>
<dbReference type="STRING" id="77586.A0A0D9WY55"/>
<dbReference type="Gene3D" id="3.30.559.10">
    <property type="entry name" value="Chloramphenicol acetyltransferase-like domain"/>
    <property type="match status" value="2"/>
</dbReference>
<dbReference type="HOGENOM" id="CLU_014546_2_2_1"/>
<dbReference type="Gramene" id="LPERR07G10100.1">
    <property type="protein sequence ID" value="LPERR07G10100.1"/>
    <property type="gene ID" value="LPERR07G10100"/>
</dbReference>
<dbReference type="PANTHER" id="PTHR31147:SF66">
    <property type="entry name" value="OS05G0315700 PROTEIN"/>
    <property type="match status" value="1"/>
</dbReference>